<evidence type="ECO:0000313" key="2">
    <source>
        <dbReference type="Proteomes" id="UP000326289"/>
    </source>
</evidence>
<proteinExistence type="predicted"/>
<keyword evidence="2" id="KW-1185">Reference proteome</keyword>
<name>A0A5N6ITB1_9EURO</name>
<organism evidence="1 2">
    <name type="scientific">Aspergillus minisclerotigenes</name>
    <dbReference type="NCBI Taxonomy" id="656917"/>
    <lineage>
        <taxon>Eukaryota</taxon>
        <taxon>Fungi</taxon>
        <taxon>Dikarya</taxon>
        <taxon>Ascomycota</taxon>
        <taxon>Pezizomycotina</taxon>
        <taxon>Eurotiomycetes</taxon>
        <taxon>Eurotiomycetidae</taxon>
        <taxon>Eurotiales</taxon>
        <taxon>Aspergillaceae</taxon>
        <taxon>Aspergillus</taxon>
        <taxon>Aspergillus subgen. Circumdati</taxon>
    </lineage>
</organism>
<dbReference type="Gene3D" id="2.70.50.70">
    <property type="match status" value="1"/>
</dbReference>
<dbReference type="EMBL" id="ML732846">
    <property type="protein sequence ID" value="KAB8269467.1"/>
    <property type="molecule type" value="Genomic_DNA"/>
</dbReference>
<dbReference type="AlphaFoldDB" id="A0A5N6ITB1"/>
<dbReference type="PANTHER" id="PTHR36182">
    <property type="entry name" value="PROTEIN, PUTATIVE (AFU_ORTHOLOGUE AFUA_6G10930)-RELATED"/>
    <property type="match status" value="1"/>
</dbReference>
<evidence type="ECO:0000313" key="1">
    <source>
        <dbReference type="EMBL" id="KAB8269467.1"/>
    </source>
</evidence>
<accession>A0A5N6ITB1</accession>
<dbReference type="PANTHER" id="PTHR36182:SF1">
    <property type="entry name" value="PROTEIN, PUTATIVE (AFU_ORTHOLOGUE AFUA_6G10930)-RELATED"/>
    <property type="match status" value="1"/>
</dbReference>
<dbReference type="Proteomes" id="UP000326289">
    <property type="component" value="Unassembled WGS sequence"/>
</dbReference>
<evidence type="ECO:0008006" key="3">
    <source>
        <dbReference type="Google" id="ProtNLM"/>
    </source>
</evidence>
<gene>
    <name evidence="1" type="ORF">BDV30DRAFT_242391</name>
</gene>
<reference evidence="1 2" key="1">
    <citation type="submission" date="2019-04" db="EMBL/GenBank/DDBJ databases">
        <title>Fungal friends and foes A comparative genomics study of 23 Aspergillus species from section Flavi.</title>
        <authorList>
            <consortium name="DOE Joint Genome Institute"/>
            <person name="Kjaerbolling I."/>
            <person name="Vesth T.C."/>
            <person name="Frisvad J.C."/>
            <person name="Nybo J.L."/>
            <person name="Theobald S."/>
            <person name="Kildgaard S."/>
            <person name="Petersen T.I."/>
            <person name="Kuo A."/>
            <person name="Sato A."/>
            <person name="Lyhne E.K."/>
            <person name="Kogle M.E."/>
            <person name="Wiebenga A."/>
            <person name="Kun R.S."/>
            <person name="Lubbers R.J."/>
            <person name="Makela M.R."/>
            <person name="Barry K."/>
            <person name="Chovatia M."/>
            <person name="Clum A."/>
            <person name="Daum C."/>
            <person name="Haridas S."/>
            <person name="He G."/>
            <person name="LaButti K."/>
            <person name="Lipzen A."/>
            <person name="Mondo S."/>
            <person name="Pangilinan J."/>
            <person name="Riley R."/>
            <person name="Salamov A."/>
            <person name="Simmons B.A."/>
            <person name="Magnuson J.K."/>
            <person name="Henrissat B."/>
            <person name="Mortensen U.H."/>
            <person name="Larsen T.O."/>
            <person name="De vries R.P."/>
            <person name="Grigoriev I.V."/>
            <person name="Machida M."/>
            <person name="Baker S.E."/>
            <person name="Andersen M.R."/>
        </authorList>
    </citation>
    <scope>NUCLEOTIDE SEQUENCE [LARGE SCALE GENOMIC DNA]</scope>
    <source>
        <strain evidence="1 2">CBS 117635</strain>
    </source>
</reference>
<sequence length="180" mass="19451">MEGNAVHGGGSCQLALTYNRGQSFKVLKSIEGGCGVNKKWTFDIPKDAPSGEALFAWTWFNKVGNREMYMNCAMVTIGDANIHGNTTASSPDAAKKVIPGNNAPASRLSRRWGVQRATHDQAFQSLPELFIANVNGEGKCVTIEGEDVAFPLPGPNLVRKSDTKGYKCYENATFLGLKAH</sequence>
<protein>
    <recommendedName>
        <fullName evidence="3">Lytic polysaccharide monooxygenase</fullName>
    </recommendedName>
</protein>